<keyword evidence="3" id="KW-0813">Transport</keyword>
<comment type="subcellular location">
    <subcellularLocation>
        <location evidence="1">Membrane</location>
        <topology evidence="1">Single-pass membrane protein</topology>
    </subcellularLocation>
</comment>
<dbReference type="GO" id="GO:0016020">
    <property type="term" value="C:membrane"/>
    <property type="evidence" value="ECO:0007669"/>
    <property type="project" value="UniProtKB-SubCell"/>
</dbReference>
<evidence type="ECO:0000313" key="10">
    <source>
        <dbReference type="EMBL" id="KAJ8763798.1"/>
    </source>
</evidence>
<evidence type="ECO:0000256" key="2">
    <source>
        <dbReference type="ARBA" id="ARBA00009977"/>
    </source>
</evidence>
<feature type="compositionally biased region" description="Low complexity" evidence="8">
    <location>
        <begin position="150"/>
        <end position="165"/>
    </location>
</feature>
<dbReference type="PANTHER" id="PTHR33228:SF49">
    <property type="entry name" value="PROTEIN GLUTAMINE DUMPER 5"/>
    <property type="match status" value="1"/>
</dbReference>
<evidence type="ECO:0000256" key="3">
    <source>
        <dbReference type="ARBA" id="ARBA00022448"/>
    </source>
</evidence>
<dbReference type="Proteomes" id="UP001159364">
    <property type="component" value="Linkage Group LG05"/>
</dbReference>
<keyword evidence="5" id="KW-0029">Amino-acid transport</keyword>
<comment type="caution">
    <text evidence="10">The sequence shown here is derived from an EMBL/GenBank/DDBJ whole genome shotgun (WGS) entry which is preliminary data.</text>
</comment>
<dbReference type="AlphaFoldDB" id="A0AAV8TAQ6"/>
<evidence type="ECO:0000256" key="4">
    <source>
        <dbReference type="ARBA" id="ARBA00022692"/>
    </source>
</evidence>
<dbReference type="PANTHER" id="PTHR33228">
    <property type="entry name" value="PROTEIN GLUTAMINE DUMPER 4-RELATED"/>
    <property type="match status" value="1"/>
</dbReference>
<feature type="compositionally biased region" description="Basic and acidic residues" evidence="8">
    <location>
        <begin position="125"/>
        <end position="142"/>
    </location>
</feature>
<comment type="similarity">
    <text evidence="2">Belongs to the GLUTAMINE DUMPER 1 (TC 9.B.60) family.</text>
</comment>
<name>A0AAV8TAQ6_9ROSI</name>
<reference evidence="10 11" key="1">
    <citation type="submission" date="2021-09" db="EMBL/GenBank/DDBJ databases">
        <title>Genomic insights and catalytic innovation underlie evolution of tropane alkaloids biosynthesis.</title>
        <authorList>
            <person name="Wang Y.-J."/>
            <person name="Tian T."/>
            <person name="Huang J.-P."/>
            <person name="Huang S.-X."/>
        </authorList>
    </citation>
    <scope>NUCLEOTIDE SEQUENCE [LARGE SCALE GENOMIC DNA]</scope>
    <source>
        <strain evidence="10">KIB-2018</strain>
        <tissue evidence="10">Leaf</tissue>
    </source>
</reference>
<evidence type="ECO:0000256" key="9">
    <source>
        <dbReference type="SAM" id="Phobius"/>
    </source>
</evidence>
<evidence type="ECO:0000256" key="6">
    <source>
        <dbReference type="ARBA" id="ARBA00022989"/>
    </source>
</evidence>
<keyword evidence="7 9" id="KW-0472">Membrane</keyword>
<keyword evidence="6 9" id="KW-1133">Transmembrane helix</keyword>
<evidence type="ECO:0000256" key="7">
    <source>
        <dbReference type="ARBA" id="ARBA00023136"/>
    </source>
</evidence>
<dbReference type="GO" id="GO:0006865">
    <property type="term" value="P:amino acid transport"/>
    <property type="evidence" value="ECO:0007669"/>
    <property type="project" value="UniProtKB-KW"/>
</dbReference>
<dbReference type="GO" id="GO:0080143">
    <property type="term" value="P:regulation of amino acid export"/>
    <property type="evidence" value="ECO:0007669"/>
    <property type="project" value="InterPro"/>
</dbReference>
<evidence type="ECO:0000313" key="11">
    <source>
        <dbReference type="Proteomes" id="UP001159364"/>
    </source>
</evidence>
<organism evidence="10 11">
    <name type="scientific">Erythroxylum novogranatense</name>
    <dbReference type="NCBI Taxonomy" id="1862640"/>
    <lineage>
        <taxon>Eukaryota</taxon>
        <taxon>Viridiplantae</taxon>
        <taxon>Streptophyta</taxon>
        <taxon>Embryophyta</taxon>
        <taxon>Tracheophyta</taxon>
        <taxon>Spermatophyta</taxon>
        <taxon>Magnoliopsida</taxon>
        <taxon>eudicotyledons</taxon>
        <taxon>Gunneridae</taxon>
        <taxon>Pentapetalae</taxon>
        <taxon>rosids</taxon>
        <taxon>fabids</taxon>
        <taxon>Malpighiales</taxon>
        <taxon>Erythroxylaceae</taxon>
        <taxon>Erythroxylum</taxon>
    </lineage>
</organism>
<keyword evidence="4 9" id="KW-0812">Transmembrane</keyword>
<keyword evidence="11" id="KW-1185">Reference proteome</keyword>
<proteinExistence type="inferred from homology"/>
<sequence>MRTTIAFGTNTAMTMEEISQSPSAMAQPQSTWRSPLPYLFGGLAATLGLIGFALLILACSYWRLSGRLDNSQGGGDLENGDRSKEVEPEKFCEEKILVIMAGNQKPTFLATPVWSNASSFADKNAKFEDQQRDKSANGETIKENSVNQDLTLTATTTATTVHETE</sequence>
<gene>
    <name evidence="10" type="ORF">K2173_003580</name>
</gene>
<feature type="region of interest" description="Disordered" evidence="8">
    <location>
        <begin position="125"/>
        <end position="165"/>
    </location>
</feature>
<dbReference type="EMBL" id="JAIWQS010000005">
    <property type="protein sequence ID" value="KAJ8763798.1"/>
    <property type="molecule type" value="Genomic_DNA"/>
</dbReference>
<evidence type="ECO:0000256" key="5">
    <source>
        <dbReference type="ARBA" id="ARBA00022970"/>
    </source>
</evidence>
<feature type="transmembrane region" description="Helical" evidence="9">
    <location>
        <begin position="38"/>
        <end position="62"/>
    </location>
</feature>
<protein>
    <submittedName>
        <fullName evidence="10">Uncharacterized protein</fullName>
    </submittedName>
</protein>
<accession>A0AAV8TAQ6</accession>
<evidence type="ECO:0000256" key="1">
    <source>
        <dbReference type="ARBA" id="ARBA00004167"/>
    </source>
</evidence>
<dbReference type="InterPro" id="IPR040359">
    <property type="entry name" value="GDU"/>
</dbReference>
<evidence type="ECO:0000256" key="8">
    <source>
        <dbReference type="SAM" id="MobiDB-lite"/>
    </source>
</evidence>